<feature type="non-terminal residue" evidence="1">
    <location>
        <position position="1"/>
    </location>
</feature>
<name>A0ACA9N6K0_9GLOM</name>
<organism evidence="1 2">
    <name type="scientific">Scutellospora calospora</name>
    <dbReference type="NCBI Taxonomy" id="85575"/>
    <lineage>
        <taxon>Eukaryota</taxon>
        <taxon>Fungi</taxon>
        <taxon>Fungi incertae sedis</taxon>
        <taxon>Mucoromycota</taxon>
        <taxon>Glomeromycotina</taxon>
        <taxon>Glomeromycetes</taxon>
        <taxon>Diversisporales</taxon>
        <taxon>Gigasporaceae</taxon>
        <taxon>Scutellospora</taxon>
    </lineage>
</organism>
<comment type="caution">
    <text evidence="1">The sequence shown here is derived from an EMBL/GenBank/DDBJ whole genome shotgun (WGS) entry which is preliminary data.</text>
</comment>
<dbReference type="EMBL" id="CAJVPM010020975">
    <property type="protein sequence ID" value="CAG8637874.1"/>
    <property type="molecule type" value="Genomic_DNA"/>
</dbReference>
<proteinExistence type="predicted"/>
<protein>
    <submittedName>
        <fullName evidence="1">456_t:CDS:1</fullName>
    </submittedName>
</protein>
<dbReference type="Proteomes" id="UP000789860">
    <property type="component" value="Unassembled WGS sequence"/>
</dbReference>
<accession>A0ACA9N6K0</accession>
<evidence type="ECO:0000313" key="2">
    <source>
        <dbReference type="Proteomes" id="UP000789860"/>
    </source>
</evidence>
<reference evidence="1" key="1">
    <citation type="submission" date="2021-06" db="EMBL/GenBank/DDBJ databases">
        <authorList>
            <person name="Kallberg Y."/>
            <person name="Tangrot J."/>
            <person name="Rosling A."/>
        </authorList>
    </citation>
    <scope>NUCLEOTIDE SEQUENCE</scope>
    <source>
        <strain evidence="1">AU212A</strain>
    </source>
</reference>
<sequence>WDFWRDLYGAGELLNEMMVNGIDFDEGTRDIVSDIALEIFDEDGKLTSGWELEQEGQVYKKISEAFKIISKKIKEESHTNRRKE</sequence>
<keyword evidence="2" id="KW-1185">Reference proteome</keyword>
<evidence type="ECO:0000313" key="1">
    <source>
        <dbReference type="EMBL" id="CAG8637874.1"/>
    </source>
</evidence>
<gene>
    <name evidence="1" type="ORF">SCALOS_LOCUS8213</name>
</gene>